<evidence type="ECO:0000256" key="4">
    <source>
        <dbReference type="ARBA" id="ARBA00022722"/>
    </source>
</evidence>
<dbReference type="PANTHER" id="PTHR12439">
    <property type="entry name" value="PLACENTAL PROTEIN 11-RELATED"/>
    <property type="match status" value="1"/>
</dbReference>
<dbReference type="PROSITE" id="PS51959">
    <property type="entry name" value="ENDOU"/>
    <property type="match status" value="1"/>
</dbReference>
<dbReference type="GO" id="GO:0016829">
    <property type="term" value="F:lyase activity"/>
    <property type="evidence" value="ECO:0007669"/>
    <property type="project" value="UniProtKB-KW"/>
</dbReference>
<comment type="cofactor">
    <cofactor evidence="1 11">
        <name>Mn(2+)</name>
        <dbReference type="ChEBI" id="CHEBI:29035"/>
    </cofactor>
</comment>
<dbReference type="InterPro" id="IPR037227">
    <property type="entry name" value="EndoU-like"/>
</dbReference>
<name>A0A3M6U7S1_POCDA</name>
<dbReference type="EC" id="4.6.1.-" evidence="11"/>
<comment type="catalytic activity">
    <reaction evidence="11">
        <text>ribonucleotidyl-uridine-RNA = a 5'-end dephospho-uridine-RNA + a 3'-end 2',3'-cyclophospho-ribonucleotide-RNA</text>
        <dbReference type="Rhea" id="RHEA:67792"/>
        <dbReference type="Rhea" id="RHEA-COMP:10464"/>
        <dbReference type="Rhea" id="RHEA-COMP:17354"/>
        <dbReference type="Rhea" id="RHEA-COMP:17356"/>
        <dbReference type="ChEBI" id="CHEBI:83064"/>
        <dbReference type="ChEBI" id="CHEBI:173117"/>
        <dbReference type="ChEBI" id="CHEBI:173224"/>
    </reaction>
</comment>
<evidence type="ECO:0000256" key="2">
    <source>
        <dbReference type="ARBA" id="ARBA00010168"/>
    </source>
</evidence>
<dbReference type="Pfam" id="PF09412">
    <property type="entry name" value="XendoU"/>
    <property type="match status" value="1"/>
</dbReference>
<protein>
    <recommendedName>
        <fullName evidence="11">Uridylate-specific endoribonuclease</fullName>
        <ecNumber evidence="11">4.6.1.-</ecNumber>
    </recommendedName>
</protein>
<evidence type="ECO:0000256" key="8">
    <source>
        <dbReference type="ARBA" id="ARBA00022884"/>
    </source>
</evidence>
<keyword evidence="6 11" id="KW-0255">Endonuclease</keyword>
<dbReference type="GO" id="GO:0003723">
    <property type="term" value="F:RNA binding"/>
    <property type="evidence" value="ECO:0007669"/>
    <property type="project" value="UniProtKB-UniRule"/>
</dbReference>
<evidence type="ECO:0000256" key="7">
    <source>
        <dbReference type="ARBA" id="ARBA00022801"/>
    </source>
</evidence>
<evidence type="ECO:0000256" key="10">
    <source>
        <dbReference type="ARBA" id="ARBA00023239"/>
    </source>
</evidence>
<evidence type="ECO:0000256" key="9">
    <source>
        <dbReference type="ARBA" id="ARBA00023211"/>
    </source>
</evidence>
<dbReference type="Proteomes" id="UP000275408">
    <property type="component" value="Unassembled WGS sequence"/>
</dbReference>
<keyword evidence="4 11" id="KW-0540">Nuclease</keyword>
<dbReference type="OrthoDB" id="430326at2759"/>
<accession>A0A3M6U7S1</accession>
<evidence type="ECO:0000313" key="13">
    <source>
        <dbReference type="EMBL" id="RMX49636.1"/>
    </source>
</evidence>
<gene>
    <name evidence="13" type="ORF">pdam_00002958</name>
</gene>
<feature type="domain" description="EndoU" evidence="12">
    <location>
        <begin position="38"/>
        <end position="246"/>
    </location>
</feature>
<evidence type="ECO:0000256" key="3">
    <source>
        <dbReference type="ARBA" id="ARBA00011245"/>
    </source>
</evidence>
<dbReference type="PANTHER" id="PTHR12439:SF11">
    <property type="entry name" value="URIDYLATE-SPECIFIC ENDORIBONUCLEASE"/>
    <property type="match status" value="1"/>
</dbReference>
<dbReference type="InterPro" id="IPR018998">
    <property type="entry name" value="EndoU_C"/>
</dbReference>
<dbReference type="EMBL" id="RCHS01002083">
    <property type="protein sequence ID" value="RMX49636.1"/>
    <property type="molecule type" value="Genomic_DNA"/>
</dbReference>
<keyword evidence="8 11" id="KW-0694">RNA-binding</keyword>
<evidence type="ECO:0000256" key="5">
    <source>
        <dbReference type="ARBA" id="ARBA00022723"/>
    </source>
</evidence>
<organism evidence="13 14">
    <name type="scientific">Pocillopora damicornis</name>
    <name type="common">Cauliflower coral</name>
    <name type="synonym">Millepora damicornis</name>
    <dbReference type="NCBI Taxonomy" id="46731"/>
    <lineage>
        <taxon>Eukaryota</taxon>
        <taxon>Metazoa</taxon>
        <taxon>Cnidaria</taxon>
        <taxon>Anthozoa</taxon>
        <taxon>Hexacorallia</taxon>
        <taxon>Scleractinia</taxon>
        <taxon>Astrocoeniina</taxon>
        <taxon>Pocilloporidae</taxon>
        <taxon>Pocillopora</taxon>
    </lineage>
</organism>
<dbReference type="GO" id="GO:0046872">
    <property type="term" value="F:metal ion binding"/>
    <property type="evidence" value="ECO:0007669"/>
    <property type="project" value="UniProtKB-UniRule"/>
</dbReference>
<proteinExistence type="inferred from homology"/>
<dbReference type="SUPFAM" id="SSF142877">
    <property type="entry name" value="EndoU-like"/>
    <property type="match status" value="1"/>
</dbReference>
<sequence length="246" mass="27336">ILQYTLQFAVLCNERLCCFFPVLFVCLFNVPHRSGVRVRRDLGGVCQDMWAAAGNNMVVGTDLAVDTSATATQLFSLTPPGITKLSQPVYTKFKALLDNYIADETKPEESDANKVNEEDDFINTIAVPGGPMHFAFQYLNASGKTTAVDLDAFKPILKTMWFTKYPKGGGVPTYSGFEHTFVGKTRKDYCNIKCTCCCLSISLPSPSFLGIGRDGFSTLLSLLFIYLFKRCYFSAFVLYPSIHKVQ</sequence>
<evidence type="ECO:0000256" key="1">
    <source>
        <dbReference type="ARBA" id="ARBA00001936"/>
    </source>
</evidence>
<comment type="caution">
    <text evidence="13">The sequence shown here is derived from an EMBL/GenBank/DDBJ whole genome shotgun (WGS) entry which is preliminary data.</text>
</comment>
<dbReference type="AlphaFoldDB" id="A0A3M6U7S1"/>
<feature type="non-terminal residue" evidence="13">
    <location>
        <position position="1"/>
    </location>
</feature>
<keyword evidence="10" id="KW-0456">Lyase</keyword>
<dbReference type="InterPro" id="IPR039787">
    <property type="entry name" value="ENDOU"/>
</dbReference>
<evidence type="ECO:0000313" key="14">
    <source>
        <dbReference type="Proteomes" id="UP000275408"/>
    </source>
</evidence>
<evidence type="ECO:0000256" key="6">
    <source>
        <dbReference type="ARBA" id="ARBA00022759"/>
    </source>
</evidence>
<evidence type="ECO:0000259" key="12">
    <source>
        <dbReference type="PROSITE" id="PS51959"/>
    </source>
</evidence>
<keyword evidence="14" id="KW-1185">Reference proteome</keyword>
<keyword evidence="5 11" id="KW-0479">Metal-binding</keyword>
<comment type="similarity">
    <text evidence="2 11">Belongs to the ENDOU family.</text>
</comment>
<dbReference type="GO" id="GO:0004521">
    <property type="term" value="F:RNA endonuclease activity"/>
    <property type="evidence" value="ECO:0007669"/>
    <property type="project" value="UniProtKB-UniRule"/>
</dbReference>
<evidence type="ECO:0000256" key="11">
    <source>
        <dbReference type="RuleBase" id="RU367085"/>
    </source>
</evidence>
<keyword evidence="9 11" id="KW-0464">Manganese</keyword>
<comment type="subunit">
    <text evidence="3 11">Monomer.</text>
</comment>
<reference evidence="13 14" key="1">
    <citation type="journal article" date="2018" name="Sci. Rep.">
        <title>Comparative analysis of the Pocillopora damicornis genome highlights role of immune system in coral evolution.</title>
        <authorList>
            <person name="Cunning R."/>
            <person name="Bay R.A."/>
            <person name="Gillette P."/>
            <person name="Baker A.C."/>
            <person name="Traylor-Knowles N."/>
        </authorList>
    </citation>
    <scope>NUCLEOTIDE SEQUENCE [LARGE SCALE GENOMIC DNA]</scope>
    <source>
        <strain evidence="13">RSMAS</strain>
        <tissue evidence="13">Whole animal</tissue>
    </source>
</reference>
<keyword evidence="7 11" id="KW-0378">Hydrolase</keyword>
<dbReference type="GO" id="GO:0016787">
    <property type="term" value="F:hydrolase activity"/>
    <property type="evidence" value="ECO:0007669"/>
    <property type="project" value="UniProtKB-KW"/>
</dbReference>